<name>A0A9W6JT94_9HYPH</name>
<keyword evidence="2" id="KW-0560">Oxidoreductase</keyword>
<dbReference type="InterPro" id="IPR036291">
    <property type="entry name" value="NAD(P)-bd_dom_sf"/>
</dbReference>
<proteinExistence type="inferred from homology"/>
<dbReference type="PANTHER" id="PTHR43976">
    <property type="entry name" value="SHORT CHAIN DEHYDROGENASE"/>
    <property type="match status" value="1"/>
</dbReference>
<sequence length="170" mass="18202">MEETDEANTRRLFEVNFYGTANMIHAALPGMRGRRGGTIVNLSSIGGLIGFTGVGYYCASKFAVEGLSDTLRREVQPLGIRVMAVEPSGFRTEWAGSSSEAATVISDYDRTAGEARRAYHASVGRQAGDPARAAQAIRDAVLATEPPHNLLLGNEAVELTLEKINAFGPM</sequence>
<comment type="caution">
    <text evidence="3">The sequence shown here is derived from an EMBL/GenBank/DDBJ whole genome shotgun (WGS) entry which is preliminary data.</text>
</comment>
<accession>A0A9W6JT94</accession>
<dbReference type="GO" id="GO:0016491">
    <property type="term" value="F:oxidoreductase activity"/>
    <property type="evidence" value="ECO:0007669"/>
    <property type="project" value="UniProtKB-KW"/>
</dbReference>
<keyword evidence="4" id="KW-1185">Reference proteome</keyword>
<comment type="similarity">
    <text evidence="1">Belongs to the short-chain dehydrogenases/reductases (SDR) family.</text>
</comment>
<dbReference type="PANTHER" id="PTHR43976:SF16">
    <property type="entry name" value="SHORT-CHAIN DEHYDROGENASE_REDUCTASE FAMILY PROTEIN"/>
    <property type="match status" value="1"/>
</dbReference>
<dbReference type="Gene3D" id="3.40.50.720">
    <property type="entry name" value="NAD(P)-binding Rossmann-like Domain"/>
    <property type="match status" value="1"/>
</dbReference>
<reference evidence="3" key="1">
    <citation type="journal article" date="2014" name="Int. J. Syst. Evol. Microbiol.">
        <title>Complete genome sequence of Corynebacterium casei LMG S-19264T (=DSM 44701T), isolated from a smear-ripened cheese.</title>
        <authorList>
            <consortium name="US DOE Joint Genome Institute (JGI-PGF)"/>
            <person name="Walter F."/>
            <person name="Albersmeier A."/>
            <person name="Kalinowski J."/>
            <person name="Ruckert C."/>
        </authorList>
    </citation>
    <scope>NUCLEOTIDE SEQUENCE</scope>
    <source>
        <strain evidence="3">VKM B-2789</strain>
    </source>
</reference>
<evidence type="ECO:0000313" key="3">
    <source>
        <dbReference type="EMBL" id="GLK82802.1"/>
    </source>
</evidence>
<protein>
    <recommendedName>
        <fullName evidence="5">Short subunit dehydrogenase</fullName>
    </recommendedName>
</protein>
<dbReference type="InterPro" id="IPR002347">
    <property type="entry name" value="SDR_fam"/>
</dbReference>
<dbReference type="SUPFAM" id="SSF51735">
    <property type="entry name" value="NAD(P)-binding Rossmann-fold domains"/>
    <property type="match status" value="1"/>
</dbReference>
<dbReference type="PROSITE" id="PS00061">
    <property type="entry name" value="ADH_SHORT"/>
    <property type="match status" value="1"/>
</dbReference>
<dbReference type="EMBL" id="BSFM01000004">
    <property type="protein sequence ID" value="GLK82802.1"/>
    <property type="molecule type" value="Genomic_DNA"/>
</dbReference>
<reference evidence="3" key="2">
    <citation type="submission" date="2023-01" db="EMBL/GenBank/DDBJ databases">
        <authorList>
            <person name="Sun Q."/>
            <person name="Evtushenko L."/>
        </authorList>
    </citation>
    <scope>NUCLEOTIDE SEQUENCE</scope>
    <source>
        <strain evidence="3">VKM B-2789</strain>
    </source>
</reference>
<dbReference type="Pfam" id="PF00106">
    <property type="entry name" value="adh_short"/>
    <property type="match status" value="1"/>
</dbReference>
<dbReference type="InterPro" id="IPR051911">
    <property type="entry name" value="SDR_oxidoreductase"/>
</dbReference>
<dbReference type="Proteomes" id="UP001143330">
    <property type="component" value="Unassembled WGS sequence"/>
</dbReference>
<dbReference type="PRINTS" id="PR00081">
    <property type="entry name" value="GDHRDH"/>
</dbReference>
<evidence type="ECO:0000313" key="4">
    <source>
        <dbReference type="Proteomes" id="UP001143330"/>
    </source>
</evidence>
<evidence type="ECO:0008006" key="5">
    <source>
        <dbReference type="Google" id="ProtNLM"/>
    </source>
</evidence>
<dbReference type="PRINTS" id="PR00080">
    <property type="entry name" value="SDRFAMILY"/>
</dbReference>
<organism evidence="3 4">
    <name type="scientific">Ancylobacter defluvii</name>
    <dbReference type="NCBI Taxonomy" id="1282440"/>
    <lineage>
        <taxon>Bacteria</taxon>
        <taxon>Pseudomonadati</taxon>
        <taxon>Pseudomonadota</taxon>
        <taxon>Alphaproteobacteria</taxon>
        <taxon>Hyphomicrobiales</taxon>
        <taxon>Xanthobacteraceae</taxon>
        <taxon>Ancylobacter</taxon>
    </lineage>
</organism>
<dbReference type="InterPro" id="IPR020904">
    <property type="entry name" value="Sc_DH/Rdtase_CS"/>
</dbReference>
<dbReference type="AlphaFoldDB" id="A0A9W6JT94"/>
<evidence type="ECO:0000256" key="2">
    <source>
        <dbReference type="ARBA" id="ARBA00023002"/>
    </source>
</evidence>
<gene>
    <name evidence="3" type="ORF">GCM10017653_08710</name>
</gene>
<evidence type="ECO:0000256" key="1">
    <source>
        <dbReference type="ARBA" id="ARBA00006484"/>
    </source>
</evidence>